<evidence type="ECO:0000256" key="5">
    <source>
        <dbReference type="ARBA" id="ARBA00023016"/>
    </source>
</evidence>
<keyword evidence="6 10" id="KW-0143">Chaperone</keyword>
<keyword evidence="15" id="KW-1185">Reference proteome</keyword>
<evidence type="ECO:0000256" key="11">
    <source>
        <dbReference type="RuleBase" id="RU000639"/>
    </source>
</evidence>
<comment type="function">
    <text evidence="7 10 11">Participates actively in the response to hyperosmotic and heat shock by preventing the aggregation of stress-denatured proteins, in association with DnaK and GrpE. It is the nucleotide exchange factor for DnaK and may function as a thermosensor. Unfolded proteins bind initially to DnaJ; upon interaction with the DnaJ-bound protein, DnaK hydrolyzes its bound ATP, resulting in the formation of a stable complex. GrpE releases ADP from DnaK; ATP binding to DnaK triggers the release of the substrate protein, thus completing the reaction cycle. Several rounds of ATP-dependent interactions between DnaJ, DnaK and GrpE are required for fully efficient folding.</text>
</comment>
<dbReference type="Gene3D" id="2.30.22.10">
    <property type="entry name" value="Head domain of nucleotide exchange factor GrpE"/>
    <property type="match status" value="1"/>
</dbReference>
<dbReference type="HAMAP" id="MF_01151">
    <property type="entry name" value="GrpE"/>
    <property type="match status" value="1"/>
</dbReference>
<dbReference type="InterPro" id="IPR000740">
    <property type="entry name" value="GrpE"/>
</dbReference>
<comment type="subunit">
    <text evidence="3 10">Homodimer.</text>
</comment>
<evidence type="ECO:0000256" key="8">
    <source>
        <dbReference type="ARBA" id="ARBA00072274"/>
    </source>
</evidence>
<comment type="similarity">
    <text evidence="2 10 12">Belongs to the GrpE family.</text>
</comment>
<dbReference type="OrthoDB" id="9789811at2"/>
<dbReference type="PANTHER" id="PTHR21237">
    <property type="entry name" value="GRPE PROTEIN"/>
    <property type="match status" value="1"/>
</dbReference>
<keyword evidence="5 10" id="KW-0346">Stress response</keyword>
<dbReference type="KEGG" id="paqt:E8L99_13535"/>
<dbReference type="SUPFAM" id="SSF51064">
    <property type="entry name" value="Head domain of nucleotide exchange factor GrpE"/>
    <property type="match status" value="1"/>
</dbReference>
<accession>A0A4D7QHD2</accession>
<protein>
    <recommendedName>
        <fullName evidence="8 10">Protein GrpE</fullName>
    </recommendedName>
    <alternativeName>
        <fullName evidence="9 10">HSP-70 cofactor</fullName>
    </alternativeName>
</protein>
<sequence>MTRPTDSRPNAETDTAPLHDNPTPDSPAVDAPSEEEAGNSLEAELEAARAEARDMKDRVLRTLAEMENLRKRTEREVADAKTYGVTSFARDMLAVADNMRRAFETLPEDARPADGPVKAFLDGIDLTERELIKTLGKHGVKKIEPDGQKFDPNLHQAMFEMPNTEVPNGTVVQTVQAGFVIGDRVLRPALVGVSKGGPKAAPASAASQGA</sequence>
<dbReference type="GO" id="GO:0051087">
    <property type="term" value="F:protein-folding chaperone binding"/>
    <property type="evidence" value="ECO:0007669"/>
    <property type="project" value="InterPro"/>
</dbReference>
<dbReference type="GO" id="GO:0042803">
    <property type="term" value="F:protein homodimerization activity"/>
    <property type="evidence" value="ECO:0007669"/>
    <property type="project" value="InterPro"/>
</dbReference>
<evidence type="ECO:0000256" key="7">
    <source>
        <dbReference type="ARBA" id="ARBA00053401"/>
    </source>
</evidence>
<evidence type="ECO:0000313" key="14">
    <source>
        <dbReference type="EMBL" id="QCK86708.1"/>
    </source>
</evidence>
<dbReference type="PROSITE" id="PS01071">
    <property type="entry name" value="GRPE"/>
    <property type="match status" value="1"/>
</dbReference>
<dbReference type="Pfam" id="PF01025">
    <property type="entry name" value="GrpE"/>
    <property type="match status" value="1"/>
</dbReference>
<dbReference type="RefSeq" id="WP_137100039.1">
    <property type="nucleotide sequence ID" value="NZ_CP039865.1"/>
</dbReference>
<dbReference type="InterPro" id="IPR009012">
    <property type="entry name" value="GrpE_head"/>
</dbReference>
<dbReference type="NCBIfam" id="NF010739">
    <property type="entry name" value="PRK14141.1"/>
    <property type="match status" value="1"/>
</dbReference>
<feature type="region of interest" description="Disordered" evidence="13">
    <location>
        <begin position="1"/>
        <end position="52"/>
    </location>
</feature>
<dbReference type="GO" id="GO:0000774">
    <property type="term" value="F:adenyl-nucleotide exchange factor activity"/>
    <property type="evidence" value="ECO:0007669"/>
    <property type="project" value="InterPro"/>
</dbReference>
<evidence type="ECO:0000256" key="12">
    <source>
        <dbReference type="RuleBase" id="RU004478"/>
    </source>
</evidence>
<dbReference type="EMBL" id="CP039865">
    <property type="protein sequence ID" value="QCK86708.1"/>
    <property type="molecule type" value="Genomic_DNA"/>
</dbReference>
<dbReference type="AlphaFoldDB" id="A0A4D7QHD2"/>
<dbReference type="Proteomes" id="UP000298588">
    <property type="component" value="Chromosome"/>
</dbReference>
<evidence type="ECO:0000256" key="13">
    <source>
        <dbReference type="SAM" id="MobiDB-lite"/>
    </source>
</evidence>
<feature type="compositionally biased region" description="Basic and acidic residues" evidence="13">
    <location>
        <begin position="1"/>
        <end position="11"/>
    </location>
</feature>
<evidence type="ECO:0000256" key="3">
    <source>
        <dbReference type="ARBA" id="ARBA00011738"/>
    </source>
</evidence>
<dbReference type="SUPFAM" id="SSF58014">
    <property type="entry name" value="Coiled-coil domain of nucleotide exchange factor GrpE"/>
    <property type="match status" value="1"/>
</dbReference>
<evidence type="ECO:0000256" key="4">
    <source>
        <dbReference type="ARBA" id="ARBA00022490"/>
    </source>
</evidence>
<evidence type="ECO:0000313" key="15">
    <source>
        <dbReference type="Proteomes" id="UP000298588"/>
    </source>
</evidence>
<keyword evidence="4 10" id="KW-0963">Cytoplasm</keyword>
<evidence type="ECO:0000256" key="10">
    <source>
        <dbReference type="HAMAP-Rule" id="MF_01151"/>
    </source>
</evidence>
<organism evidence="14 15">
    <name type="scientific">Phreatobacter aquaticus</name>
    <dbReference type="NCBI Taxonomy" id="2570229"/>
    <lineage>
        <taxon>Bacteria</taxon>
        <taxon>Pseudomonadati</taxon>
        <taxon>Pseudomonadota</taxon>
        <taxon>Alphaproteobacteria</taxon>
        <taxon>Hyphomicrobiales</taxon>
        <taxon>Phreatobacteraceae</taxon>
        <taxon>Phreatobacter</taxon>
    </lineage>
</organism>
<dbReference type="PRINTS" id="PR00773">
    <property type="entry name" value="GRPEPROTEIN"/>
</dbReference>
<dbReference type="GO" id="GO:0051082">
    <property type="term" value="F:unfolded protein binding"/>
    <property type="evidence" value="ECO:0007669"/>
    <property type="project" value="TreeGrafter"/>
</dbReference>
<evidence type="ECO:0000256" key="2">
    <source>
        <dbReference type="ARBA" id="ARBA00009054"/>
    </source>
</evidence>
<evidence type="ECO:0000256" key="6">
    <source>
        <dbReference type="ARBA" id="ARBA00023186"/>
    </source>
</evidence>
<dbReference type="CDD" id="cd00446">
    <property type="entry name" value="GrpE"/>
    <property type="match status" value="1"/>
</dbReference>
<dbReference type="PANTHER" id="PTHR21237:SF23">
    <property type="entry name" value="GRPE PROTEIN HOMOLOG, MITOCHONDRIAL"/>
    <property type="match status" value="1"/>
</dbReference>
<dbReference type="FunFam" id="2.30.22.10:FF:000001">
    <property type="entry name" value="Protein GrpE"/>
    <property type="match status" value="1"/>
</dbReference>
<gene>
    <name evidence="10 14" type="primary">grpE</name>
    <name evidence="14" type="ORF">E8L99_13535</name>
</gene>
<comment type="subcellular location">
    <subcellularLocation>
        <location evidence="1 10">Cytoplasm</location>
    </subcellularLocation>
</comment>
<evidence type="ECO:0000256" key="1">
    <source>
        <dbReference type="ARBA" id="ARBA00004496"/>
    </source>
</evidence>
<proteinExistence type="inferred from homology"/>
<dbReference type="GO" id="GO:0005737">
    <property type="term" value="C:cytoplasm"/>
    <property type="evidence" value="ECO:0007669"/>
    <property type="project" value="UniProtKB-SubCell"/>
</dbReference>
<name>A0A4D7QHD2_9HYPH</name>
<dbReference type="Gene3D" id="3.90.20.20">
    <property type="match status" value="1"/>
</dbReference>
<evidence type="ECO:0000256" key="9">
    <source>
        <dbReference type="ARBA" id="ARBA00076414"/>
    </source>
</evidence>
<dbReference type="InterPro" id="IPR013805">
    <property type="entry name" value="GrpE_CC"/>
</dbReference>
<dbReference type="GO" id="GO:0006457">
    <property type="term" value="P:protein folding"/>
    <property type="evidence" value="ECO:0007669"/>
    <property type="project" value="InterPro"/>
</dbReference>
<reference evidence="14 15" key="1">
    <citation type="submission" date="2019-04" db="EMBL/GenBank/DDBJ databases">
        <title>Phreatobacter aquaticus sp. nov.</title>
        <authorList>
            <person name="Choi A."/>
            <person name="Baek K."/>
        </authorList>
    </citation>
    <scope>NUCLEOTIDE SEQUENCE [LARGE SCALE GENOMIC DNA]</scope>
    <source>
        <strain evidence="14 15">NMCR1094</strain>
    </source>
</reference>